<feature type="region of interest" description="Disordered" evidence="1">
    <location>
        <begin position="577"/>
        <end position="607"/>
    </location>
</feature>
<dbReference type="OMA" id="FEYKQAG"/>
<protein>
    <submittedName>
        <fullName evidence="3 4">Uncharacterized protein LOC104609787</fullName>
    </submittedName>
</protein>
<feature type="compositionally biased region" description="Basic and acidic residues" evidence="1">
    <location>
        <begin position="27"/>
        <end position="36"/>
    </location>
</feature>
<dbReference type="Pfam" id="PF05097">
    <property type="entry name" value="DUF688"/>
    <property type="match status" value="1"/>
</dbReference>
<evidence type="ECO:0000256" key="1">
    <source>
        <dbReference type="SAM" id="MobiDB-lite"/>
    </source>
</evidence>
<evidence type="ECO:0000313" key="4">
    <source>
        <dbReference type="RefSeq" id="XP_010274479.1"/>
    </source>
</evidence>
<dbReference type="PANTHER" id="PTHR33671">
    <property type="entry name" value="N-METHYLTRANSFERASE, PUTATIVE (DUF688)-RELATED"/>
    <property type="match status" value="1"/>
</dbReference>
<dbReference type="KEGG" id="nnu:104609787"/>
<name>A0A1U8B173_NELNU</name>
<feature type="region of interest" description="Disordered" evidence="1">
    <location>
        <begin position="212"/>
        <end position="279"/>
    </location>
</feature>
<accession>A0A1U8B173</accession>
<dbReference type="AlphaFoldDB" id="A0A1U8B173"/>
<feature type="region of interest" description="Disordered" evidence="1">
    <location>
        <begin position="19"/>
        <end position="127"/>
    </location>
</feature>
<dbReference type="RefSeq" id="XP_010274478.1">
    <property type="nucleotide sequence ID" value="XM_010276176.2"/>
</dbReference>
<organism evidence="2 4">
    <name type="scientific">Nelumbo nucifera</name>
    <name type="common">Sacred lotus</name>
    <dbReference type="NCBI Taxonomy" id="4432"/>
    <lineage>
        <taxon>Eukaryota</taxon>
        <taxon>Viridiplantae</taxon>
        <taxon>Streptophyta</taxon>
        <taxon>Embryophyta</taxon>
        <taxon>Tracheophyta</taxon>
        <taxon>Spermatophyta</taxon>
        <taxon>Magnoliopsida</taxon>
        <taxon>Proteales</taxon>
        <taxon>Nelumbonaceae</taxon>
        <taxon>Nelumbo</taxon>
    </lineage>
</organism>
<keyword evidence="2" id="KW-1185">Reference proteome</keyword>
<reference evidence="3 4" key="1">
    <citation type="submission" date="2025-04" db="UniProtKB">
        <authorList>
            <consortium name="RefSeq"/>
        </authorList>
    </citation>
    <scope>IDENTIFICATION</scope>
</reference>
<sequence>MEEKQLDFNAPLLSVRRFSSITASSGEESKRIEKSQRKIPSFPYHKSDLKSGPVRNPGAVPFLWEQIPGRPRDGDALQARPIEPPKLPPGRAFGVKQQSSNKEPEDPNAIRPQANDIHPSYKISSLDENVTALDNLKESLKEKRDADTEEDVDEAFTDALETLSRTESFLLNCSVTGLSALDGPNMRPSGTFSTDPQTRDFMLGRFLPAAKAMAEETPQHTSRKQPLPREQQRQVKVVSEDRRPPQYHYKPYMLPQFPMDQGEEESEDEDEEDGYDDTGNLSAKACGLFPRFGLKNSFCLLNPIPGMKVRNHVPISSVRKVGTRVKTGHSRPHMEINDEHTWDAVYKHKLASRLKPSGVLEDETKLTSESNHLTYSSDSQTPDGSSPYRILPYRNEAPRSPFHEGSGFLGIPREVKDRKANGLDSYNKGGNCLRDILFHQNNKQELGSLSPMVEKTLYVDSVHTVETPNSKSSSANSRTLMDTKDKDSEVMGESMMEEENLATGSCIENIKNLKILEDKRILDPKIFGVVDSDLPCSAERSILGGQIDRTEGSRQDTFLDQESRSALCKEVPTDAKLDFDNSQPLSADNDDGNSCTSSLSALLPPPLPKSPSESWLLRALPSIPSRNPSLRSYQGTRFNLRKQLSETSSNDPKWETIDKSSNTNADYLRYSEELITPPSLQAGT</sequence>
<dbReference type="GeneID" id="104609787"/>
<dbReference type="eggNOG" id="ENOG502QS9P">
    <property type="taxonomic scope" value="Eukaryota"/>
</dbReference>
<dbReference type="RefSeq" id="XP_010274479.1">
    <property type="nucleotide sequence ID" value="XM_010276177.2"/>
</dbReference>
<dbReference type="Proteomes" id="UP000189703">
    <property type="component" value="Unplaced"/>
</dbReference>
<dbReference type="PANTHER" id="PTHR33671:SF2">
    <property type="entry name" value="N-METHYLTRANSFERASE, PUTATIVE (DUF688)-RELATED"/>
    <property type="match status" value="1"/>
</dbReference>
<gene>
    <name evidence="3 4" type="primary">LOC104609787</name>
</gene>
<dbReference type="InterPro" id="IPR007789">
    <property type="entry name" value="DUF688"/>
</dbReference>
<dbReference type="OrthoDB" id="677721at2759"/>
<feature type="compositionally biased region" description="Basic and acidic residues" evidence="1">
    <location>
        <begin position="230"/>
        <end position="244"/>
    </location>
</feature>
<evidence type="ECO:0000313" key="3">
    <source>
        <dbReference type="RefSeq" id="XP_010274478.1"/>
    </source>
</evidence>
<proteinExistence type="predicted"/>
<evidence type="ECO:0000313" key="2">
    <source>
        <dbReference type="Proteomes" id="UP000189703"/>
    </source>
</evidence>
<feature type="compositionally biased region" description="Polar residues" evidence="1">
    <location>
        <begin position="580"/>
        <end position="596"/>
    </location>
</feature>
<feature type="compositionally biased region" description="Acidic residues" evidence="1">
    <location>
        <begin position="261"/>
        <end position="276"/>
    </location>
</feature>